<keyword evidence="2" id="KW-0614">Plasmid</keyword>
<evidence type="ECO:0000313" key="2">
    <source>
        <dbReference type="EMBL" id="USQ15578.1"/>
    </source>
</evidence>
<protein>
    <submittedName>
        <fullName evidence="2">Uncharacterized protein</fullName>
    </submittedName>
</protein>
<geneLocation type="plasmid" evidence="2 3">
    <name>pLlyPCM2298_2</name>
</geneLocation>
<sequence>MNIKLLRNSVLIGLSGCYFVLISVHTGSILSLVTSEDVTSLCASSTVVLIFLCICWFSGLLLFGISLPRTFLAVRDYWQSRSYHDLLHVIRYFTLNYCLFIFPDFILRYGSFAHKIFTTSSLCLVIAVIGVFLAWNRYCGLDYKEIAECL</sequence>
<reference evidence="2" key="1">
    <citation type="submission" date="2021-03" db="EMBL/GenBank/DDBJ databases">
        <title>Legionella lytica PCM 2298.</title>
        <authorList>
            <person name="Koper P."/>
        </authorList>
    </citation>
    <scope>NUCLEOTIDE SEQUENCE</scope>
    <source>
        <strain evidence="2">PCM 2298</strain>
        <plasmid evidence="2">pLlyPCM2298_2</plasmid>
    </source>
</reference>
<feature type="transmembrane region" description="Helical" evidence="1">
    <location>
        <begin position="12"/>
        <end position="34"/>
    </location>
</feature>
<keyword evidence="1" id="KW-0812">Transmembrane</keyword>
<keyword evidence="3" id="KW-1185">Reference proteome</keyword>
<keyword evidence="1" id="KW-1133">Transmembrane helix</keyword>
<accession>A0ABY4YDW3</accession>
<keyword evidence="1" id="KW-0472">Membrane</keyword>
<name>A0ABY4YDW3_9GAMM</name>
<dbReference type="RefSeq" id="WP_252582815.1">
    <property type="nucleotide sequence ID" value="NZ_CP071529.1"/>
</dbReference>
<organism evidence="2 3">
    <name type="scientific">Legionella lytica</name>
    <dbReference type="NCBI Taxonomy" id="96232"/>
    <lineage>
        <taxon>Bacteria</taxon>
        <taxon>Pseudomonadati</taxon>
        <taxon>Pseudomonadota</taxon>
        <taxon>Gammaproteobacteria</taxon>
        <taxon>Legionellales</taxon>
        <taxon>Legionellaceae</taxon>
        <taxon>Legionella</taxon>
    </lineage>
</organism>
<proteinExistence type="predicted"/>
<evidence type="ECO:0000313" key="3">
    <source>
        <dbReference type="Proteomes" id="UP001057474"/>
    </source>
</evidence>
<feature type="transmembrane region" description="Helical" evidence="1">
    <location>
        <begin position="89"/>
        <end position="110"/>
    </location>
</feature>
<evidence type="ECO:0000256" key="1">
    <source>
        <dbReference type="SAM" id="Phobius"/>
    </source>
</evidence>
<dbReference type="EMBL" id="CP071529">
    <property type="protein sequence ID" value="USQ15578.1"/>
    <property type="molecule type" value="Genomic_DNA"/>
</dbReference>
<gene>
    <name evidence="2" type="ORF">J2N86_15640</name>
</gene>
<feature type="transmembrane region" description="Helical" evidence="1">
    <location>
        <begin position="46"/>
        <end position="68"/>
    </location>
</feature>
<dbReference type="Proteomes" id="UP001057474">
    <property type="component" value="Plasmid pLlyPCM2298_2"/>
</dbReference>
<feature type="transmembrane region" description="Helical" evidence="1">
    <location>
        <begin position="116"/>
        <end position="135"/>
    </location>
</feature>